<evidence type="ECO:0000313" key="1">
    <source>
        <dbReference type="EMBL" id="KAL0118645.1"/>
    </source>
</evidence>
<comment type="caution">
    <text evidence="1">The sequence shown here is derived from an EMBL/GenBank/DDBJ whole genome shotgun (WGS) entry which is preliminary data.</text>
</comment>
<evidence type="ECO:0000313" key="2">
    <source>
        <dbReference type="Proteomes" id="UP001430953"/>
    </source>
</evidence>
<proteinExistence type="predicted"/>
<reference evidence="1 2" key="1">
    <citation type="submission" date="2023-03" db="EMBL/GenBank/DDBJ databases">
        <title>High recombination rates correlate with genetic variation in Cardiocondyla obscurior ants.</title>
        <authorList>
            <person name="Errbii M."/>
        </authorList>
    </citation>
    <scope>NUCLEOTIDE SEQUENCE [LARGE SCALE GENOMIC DNA]</scope>
    <source>
        <strain evidence="1">Alpha-2009</strain>
        <tissue evidence="1">Whole body</tissue>
    </source>
</reference>
<name>A0AAW2FTY0_9HYME</name>
<dbReference type="AlphaFoldDB" id="A0AAW2FTY0"/>
<keyword evidence="2" id="KW-1185">Reference proteome</keyword>
<organism evidence="1 2">
    <name type="scientific">Cardiocondyla obscurior</name>
    <dbReference type="NCBI Taxonomy" id="286306"/>
    <lineage>
        <taxon>Eukaryota</taxon>
        <taxon>Metazoa</taxon>
        <taxon>Ecdysozoa</taxon>
        <taxon>Arthropoda</taxon>
        <taxon>Hexapoda</taxon>
        <taxon>Insecta</taxon>
        <taxon>Pterygota</taxon>
        <taxon>Neoptera</taxon>
        <taxon>Endopterygota</taxon>
        <taxon>Hymenoptera</taxon>
        <taxon>Apocrita</taxon>
        <taxon>Aculeata</taxon>
        <taxon>Formicoidea</taxon>
        <taxon>Formicidae</taxon>
        <taxon>Myrmicinae</taxon>
        <taxon>Cardiocondyla</taxon>
    </lineage>
</organism>
<accession>A0AAW2FTY0</accession>
<dbReference type="Proteomes" id="UP001430953">
    <property type="component" value="Unassembled WGS sequence"/>
</dbReference>
<gene>
    <name evidence="1" type="ORF">PUN28_009367</name>
</gene>
<sequence>MIKKKNAFCSAFKYQILNRDQLFNARKKLSRPSETKESLWRTCTSRLMLTTRPVPLYRSMVSWSSVSSSSKWPR</sequence>
<dbReference type="EMBL" id="JADYXP020000008">
    <property type="protein sequence ID" value="KAL0118645.1"/>
    <property type="molecule type" value="Genomic_DNA"/>
</dbReference>
<protein>
    <submittedName>
        <fullName evidence="1">Uncharacterized protein</fullName>
    </submittedName>
</protein>